<dbReference type="SUPFAM" id="SSF56672">
    <property type="entry name" value="DNA/RNA polymerases"/>
    <property type="match status" value="1"/>
</dbReference>
<dbReference type="CDD" id="cd09272">
    <property type="entry name" value="RNase_HI_RT_Ty1"/>
    <property type="match status" value="1"/>
</dbReference>
<comment type="caution">
    <text evidence="2">The sequence shown here is derived from an EMBL/GenBank/DDBJ whole genome shotgun (WGS) entry which is preliminary data.</text>
</comment>
<protein>
    <submittedName>
        <fullName evidence="2">Ribonuclease H-like domain-containing protein</fullName>
    </submittedName>
</protein>
<feature type="domain" description="Reverse transcriptase Ty1/copia-type" evidence="1">
    <location>
        <begin position="111"/>
        <end position="198"/>
    </location>
</feature>
<dbReference type="Proteomes" id="UP001151760">
    <property type="component" value="Unassembled WGS sequence"/>
</dbReference>
<accession>A0ABQ5CU21</accession>
<dbReference type="PANTHER" id="PTHR11439:SF524">
    <property type="entry name" value="RNA-DIRECTED DNA POLYMERASE, PROTEIN KINASE RLK-PELLE-DLSV FAMILY"/>
    <property type="match status" value="1"/>
</dbReference>
<name>A0ABQ5CU21_9ASTR</name>
<dbReference type="InterPro" id="IPR043502">
    <property type="entry name" value="DNA/RNA_pol_sf"/>
</dbReference>
<evidence type="ECO:0000259" key="1">
    <source>
        <dbReference type="Pfam" id="PF07727"/>
    </source>
</evidence>
<reference evidence="2" key="1">
    <citation type="journal article" date="2022" name="Int. J. Mol. Sci.">
        <title>Draft Genome of Tanacetum Coccineum: Genomic Comparison of Closely Related Tanacetum-Family Plants.</title>
        <authorList>
            <person name="Yamashiro T."/>
            <person name="Shiraishi A."/>
            <person name="Nakayama K."/>
            <person name="Satake H."/>
        </authorList>
    </citation>
    <scope>NUCLEOTIDE SEQUENCE</scope>
</reference>
<dbReference type="PANTHER" id="PTHR11439">
    <property type="entry name" value="GAG-POL-RELATED RETROTRANSPOSON"/>
    <property type="match status" value="1"/>
</dbReference>
<sequence length="309" mass="34745">MVTRFRVRTHRPHERLNLHVSSISPLPKSYTDAFNDLNLKNAMYDEYNAFIKNNTWTLVPRPMDTNIVRCIWLFCHNYLADGTLSRYKARLIANGSTQLSAFRVSGFYKSFTEGTDIAYLLLYVDDIFHTALSGIVLQQTIDSLHREFSMTDLGSLNYFLGISVARDSSGMFSPQRKYATEILERAHMVSCNSSRTPVDTESKLGVDGDLVSDPTLYRSLAGALQYLTFTHPDISYAMQQLFSSSTTSLVAYSDVDCAGFHTTRWSTSGYCVFLGNNLLSWSSKRQPSLSRSSAEAEYRGVANVVAEIC</sequence>
<keyword evidence="3" id="KW-1185">Reference proteome</keyword>
<evidence type="ECO:0000313" key="2">
    <source>
        <dbReference type="EMBL" id="GJT30561.1"/>
    </source>
</evidence>
<evidence type="ECO:0000313" key="3">
    <source>
        <dbReference type="Proteomes" id="UP001151760"/>
    </source>
</evidence>
<organism evidence="2 3">
    <name type="scientific">Tanacetum coccineum</name>
    <dbReference type="NCBI Taxonomy" id="301880"/>
    <lineage>
        <taxon>Eukaryota</taxon>
        <taxon>Viridiplantae</taxon>
        <taxon>Streptophyta</taxon>
        <taxon>Embryophyta</taxon>
        <taxon>Tracheophyta</taxon>
        <taxon>Spermatophyta</taxon>
        <taxon>Magnoliopsida</taxon>
        <taxon>eudicotyledons</taxon>
        <taxon>Gunneridae</taxon>
        <taxon>Pentapetalae</taxon>
        <taxon>asterids</taxon>
        <taxon>campanulids</taxon>
        <taxon>Asterales</taxon>
        <taxon>Asteraceae</taxon>
        <taxon>Asteroideae</taxon>
        <taxon>Anthemideae</taxon>
        <taxon>Anthemidinae</taxon>
        <taxon>Tanacetum</taxon>
    </lineage>
</organism>
<gene>
    <name evidence="2" type="ORF">Tco_0910836</name>
</gene>
<dbReference type="Pfam" id="PF07727">
    <property type="entry name" value="RVT_2"/>
    <property type="match status" value="1"/>
</dbReference>
<proteinExistence type="predicted"/>
<dbReference type="InterPro" id="IPR013103">
    <property type="entry name" value="RVT_2"/>
</dbReference>
<reference evidence="2" key="2">
    <citation type="submission" date="2022-01" db="EMBL/GenBank/DDBJ databases">
        <authorList>
            <person name="Yamashiro T."/>
            <person name="Shiraishi A."/>
            <person name="Satake H."/>
            <person name="Nakayama K."/>
        </authorList>
    </citation>
    <scope>NUCLEOTIDE SEQUENCE</scope>
</reference>
<dbReference type="EMBL" id="BQNB010014636">
    <property type="protein sequence ID" value="GJT30561.1"/>
    <property type="molecule type" value="Genomic_DNA"/>
</dbReference>